<dbReference type="InterPro" id="IPR036322">
    <property type="entry name" value="WD40_repeat_dom_sf"/>
</dbReference>
<sequence>MSLSHHVVCEGRAVTRGLDRVPRPHEAPLVKEWRCELTALSQKYNIYFVGCTDVVNVYQPSFPNQAISGDPILVLHPPTSRRPQPGSLHNGNDPDDPHSINRLHVDYLGDDEILLMTCDDGDVVAYRMEEIQTALGRLADNSSQEPLANEIRTFLHRNVGASAWGIAVHRNARMIAFSANTYQVTIIAFALTTRRDGSPEPEFSDPLPALKDNEETIDFSLRREREHMFTVAANTNIPSIAFDNTGKDPIGRWLLSSSIDGKTMLFDLHKQRLSSVFQMGWCRSTKHPGQSPLSDSSRCRCGDWFHVSHAIWGAMFLDVLSAHEASPRDVLDLECQTKAPFFQDATKQNQHFALRAEYNPNEDAAQSRPGTPLDITDGTDDSCSDPEDSDEEASEGSVSIEYKEEDEDSDAGHSQDNHHAGGYPAANLAPHVIPTGFYEQTRIQPRQPYCEITNIANSKEGDNHLPYLVITTDDLFLVQRPPLSEPKYPPDPTYPYLVTTMRYPLRPRAEFSGIETYGRQCFFKQIPELGMFIIASSLGRAAIFSLTRRRRAPGDEESTYGFQMEYMLPFIPGRENDIWCPALSGAKLAGIAVSPIQGMLDKPVGTPSEEVGYDARAYGEGRWRLMMYYTDHTVVSYEIMRKKKDGQLGLGDIVV</sequence>
<accession>A0A6A7A019</accession>
<dbReference type="OrthoDB" id="5591786at2759"/>
<feature type="region of interest" description="Disordered" evidence="1">
    <location>
        <begin position="69"/>
        <end position="100"/>
    </location>
</feature>
<dbReference type="AlphaFoldDB" id="A0A6A7A019"/>
<feature type="compositionally biased region" description="Acidic residues" evidence="1">
    <location>
        <begin position="377"/>
        <end position="394"/>
    </location>
</feature>
<evidence type="ECO:0000313" key="2">
    <source>
        <dbReference type="EMBL" id="KAF2826473.1"/>
    </source>
</evidence>
<reference evidence="2" key="1">
    <citation type="journal article" date="2020" name="Stud. Mycol.">
        <title>101 Dothideomycetes genomes: a test case for predicting lifestyles and emergence of pathogens.</title>
        <authorList>
            <person name="Haridas S."/>
            <person name="Albert R."/>
            <person name="Binder M."/>
            <person name="Bloem J."/>
            <person name="Labutti K."/>
            <person name="Salamov A."/>
            <person name="Andreopoulos B."/>
            <person name="Baker S."/>
            <person name="Barry K."/>
            <person name="Bills G."/>
            <person name="Bluhm B."/>
            <person name="Cannon C."/>
            <person name="Castanera R."/>
            <person name="Culley D."/>
            <person name="Daum C."/>
            <person name="Ezra D."/>
            <person name="Gonzalez J."/>
            <person name="Henrissat B."/>
            <person name="Kuo A."/>
            <person name="Liang C."/>
            <person name="Lipzen A."/>
            <person name="Lutzoni F."/>
            <person name="Magnuson J."/>
            <person name="Mondo S."/>
            <person name="Nolan M."/>
            <person name="Ohm R."/>
            <person name="Pangilinan J."/>
            <person name="Park H.-J."/>
            <person name="Ramirez L."/>
            <person name="Alfaro M."/>
            <person name="Sun H."/>
            <person name="Tritt A."/>
            <person name="Yoshinaga Y."/>
            <person name="Zwiers L.-H."/>
            <person name="Turgeon B."/>
            <person name="Goodwin S."/>
            <person name="Spatafora J."/>
            <person name="Crous P."/>
            <person name="Grigoriev I."/>
        </authorList>
    </citation>
    <scope>NUCLEOTIDE SEQUENCE</scope>
    <source>
        <strain evidence="2">CBS 113818</strain>
    </source>
</reference>
<proteinExistence type="predicted"/>
<dbReference type="SUPFAM" id="SSF50978">
    <property type="entry name" value="WD40 repeat-like"/>
    <property type="match status" value="1"/>
</dbReference>
<protein>
    <recommendedName>
        <fullName evidence="4">CRT10-domain-containing protein</fullName>
    </recommendedName>
</protein>
<feature type="region of interest" description="Disordered" evidence="1">
    <location>
        <begin position="358"/>
        <end position="426"/>
    </location>
</feature>
<gene>
    <name evidence="2" type="ORF">CC86DRAFT_382501</name>
</gene>
<evidence type="ECO:0008006" key="4">
    <source>
        <dbReference type="Google" id="ProtNLM"/>
    </source>
</evidence>
<name>A0A6A7A019_9PLEO</name>
<evidence type="ECO:0000256" key="1">
    <source>
        <dbReference type="SAM" id="MobiDB-lite"/>
    </source>
</evidence>
<dbReference type="InterPro" id="IPR014839">
    <property type="entry name" value="Crt10"/>
</dbReference>
<dbReference type="Proteomes" id="UP000799424">
    <property type="component" value="Unassembled WGS sequence"/>
</dbReference>
<dbReference type="EMBL" id="MU006226">
    <property type="protein sequence ID" value="KAF2826473.1"/>
    <property type="molecule type" value="Genomic_DNA"/>
</dbReference>
<feature type="compositionally biased region" description="Basic and acidic residues" evidence="1">
    <location>
        <begin position="410"/>
        <end position="419"/>
    </location>
</feature>
<evidence type="ECO:0000313" key="3">
    <source>
        <dbReference type="Proteomes" id="UP000799424"/>
    </source>
</evidence>
<dbReference type="Pfam" id="PF08728">
    <property type="entry name" value="CRT10"/>
    <property type="match status" value="1"/>
</dbReference>
<keyword evidence="3" id="KW-1185">Reference proteome</keyword>
<organism evidence="2 3">
    <name type="scientific">Ophiobolus disseminans</name>
    <dbReference type="NCBI Taxonomy" id="1469910"/>
    <lineage>
        <taxon>Eukaryota</taxon>
        <taxon>Fungi</taxon>
        <taxon>Dikarya</taxon>
        <taxon>Ascomycota</taxon>
        <taxon>Pezizomycotina</taxon>
        <taxon>Dothideomycetes</taxon>
        <taxon>Pleosporomycetidae</taxon>
        <taxon>Pleosporales</taxon>
        <taxon>Pleosporineae</taxon>
        <taxon>Phaeosphaeriaceae</taxon>
        <taxon>Ophiobolus</taxon>
    </lineage>
</organism>